<reference evidence="3 4" key="1">
    <citation type="submission" date="2017-10" db="EMBL/GenBank/DDBJ databases">
        <title>The new phylogeny of genus Mycobacterium.</title>
        <authorList>
            <person name="Tortoli E."/>
            <person name="Trovato A."/>
            <person name="Cirillo D.M."/>
        </authorList>
    </citation>
    <scope>NUCLEOTIDE SEQUENCE [LARGE SCALE GENOMIC DNA]</scope>
    <source>
        <strain evidence="3 4">CCUG37673</strain>
    </source>
</reference>
<evidence type="ECO:0000256" key="1">
    <source>
        <dbReference type="SAM" id="MobiDB-lite"/>
    </source>
</evidence>
<reference evidence="2 5" key="2">
    <citation type="journal article" date="2019" name="Emerg. Microbes Infect.">
        <title>Comprehensive subspecies identification of 175 nontuberculous mycobacteria species based on 7547 genomic profiles.</title>
        <authorList>
            <person name="Matsumoto Y."/>
            <person name="Kinjo T."/>
            <person name="Motooka D."/>
            <person name="Nabeya D."/>
            <person name="Jung N."/>
            <person name="Uechi K."/>
            <person name="Horii T."/>
            <person name="Iida T."/>
            <person name="Fujita J."/>
            <person name="Nakamura S."/>
        </authorList>
    </citation>
    <scope>NUCLEOTIDE SEQUENCE [LARGE SCALE GENOMIC DNA]</scope>
    <source>
        <strain evidence="2 5">JCM 6377</strain>
    </source>
</reference>
<name>A0A2A7MWQ0_MYCAG</name>
<keyword evidence="4" id="KW-1185">Reference proteome</keyword>
<feature type="region of interest" description="Disordered" evidence="1">
    <location>
        <begin position="1"/>
        <end position="28"/>
    </location>
</feature>
<sequence length="66" mass="7428">MLVTPENVLAAGGLDDPRTAWPHGNQTRPDDDYLTRIALQRWESEGGAVFDDDLGDFRSVRHEEFA</sequence>
<organism evidence="3 4">
    <name type="scientific">Mycolicibacterium agri</name>
    <name type="common">Mycobacterium agri</name>
    <dbReference type="NCBI Taxonomy" id="36811"/>
    <lineage>
        <taxon>Bacteria</taxon>
        <taxon>Bacillati</taxon>
        <taxon>Actinomycetota</taxon>
        <taxon>Actinomycetes</taxon>
        <taxon>Mycobacteriales</taxon>
        <taxon>Mycobacteriaceae</taxon>
        <taxon>Mycolicibacterium</taxon>
    </lineage>
</organism>
<reference evidence="2" key="3">
    <citation type="submission" date="2020-02" db="EMBL/GenBank/DDBJ databases">
        <authorList>
            <person name="Matsumoto Y."/>
            <person name="Motooka D."/>
            <person name="Nakamura S."/>
        </authorList>
    </citation>
    <scope>NUCLEOTIDE SEQUENCE</scope>
    <source>
        <strain evidence="2">JCM 6377</strain>
    </source>
</reference>
<dbReference type="RefSeq" id="WP_097941920.1">
    <property type="nucleotide sequence ID" value="NZ_BLKS01000001.1"/>
</dbReference>
<evidence type="ECO:0000313" key="4">
    <source>
        <dbReference type="Proteomes" id="UP000220914"/>
    </source>
</evidence>
<evidence type="ECO:0000313" key="3">
    <source>
        <dbReference type="EMBL" id="PEG35917.1"/>
    </source>
</evidence>
<protein>
    <submittedName>
        <fullName evidence="3">Uncharacterized protein</fullName>
    </submittedName>
</protein>
<evidence type="ECO:0000313" key="5">
    <source>
        <dbReference type="Proteomes" id="UP000465302"/>
    </source>
</evidence>
<dbReference type="Proteomes" id="UP000465302">
    <property type="component" value="Unassembled WGS sequence"/>
</dbReference>
<dbReference type="EMBL" id="PDCP01000039">
    <property type="protein sequence ID" value="PEG35917.1"/>
    <property type="molecule type" value="Genomic_DNA"/>
</dbReference>
<proteinExistence type="predicted"/>
<comment type="caution">
    <text evidence="3">The sequence shown here is derived from an EMBL/GenBank/DDBJ whole genome shotgun (WGS) entry which is preliminary data.</text>
</comment>
<gene>
    <name evidence="3" type="ORF">CQY20_20525</name>
    <name evidence="2" type="ORF">MAGR_56830</name>
</gene>
<dbReference type="Proteomes" id="UP000220914">
    <property type="component" value="Unassembled WGS sequence"/>
</dbReference>
<accession>A0A2A7MWQ0</accession>
<dbReference type="EMBL" id="BLKS01000001">
    <property type="protein sequence ID" value="GFG54242.1"/>
    <property type="molecule type" value="Genomic_DNA"/>
</dbReference>
<dbReference type="AlphaFoldDB" id="A0A2A7MWQ0"/>
<evidence type="ECO:0000313" key="2">
    <source>
        <dbReference type="EMBL" id="GFG54242.1"/>
    </source>
</evidence>